<name>A0A7L0SEE5_GLABR</name>
<proteinExistence type="inferred from homology"/>
<dbReference type="EMBL" id="VXAP01002182">
    <property type="protein sequence ID" value="NXL40760.1"/>
    <property type="molecule type" value="Genomic_DNA"/>
</dbReference>
<evidence type="ECO:0000259" key="12">
    <source>
        <dbReference type="PROSITE" id="PS50157"/>
    </source>
</evidence>
<feature type="domain" description="C2H2-type" evidence="12">
    <location>
        <begin position="20"/>
        <end position="47"/>
    </location>
</feature>
<evidence type="ECO:0000313" key="14">
    <source>
        <dbReference type="Proteomes" id="UP000591073"/>
    </source>
</evidence>
<dbReference type="GO" id="GO:0000978">
    <property type="term" value="F:RNA polymerase II cis-regulatory region sequence-specific DNA binding"/>
    <property type="evidence" value="ECO:0007669"/>
    <property type="project" value="TreeGrafter"/>
</dbReference>
<evidence type="ECO:0000256" key="1">
    <source>
        <dbReference type="ARBA" id="ARBA00004123"/>
    </source>
</evidence>
<evidence type="ECO:0000256" key="3">
    <source>
        <dbReference type="ARBA" id="ARBA00022723"/>
    </source>
</evidence>
<gene>
    <name evidence="13" type="primary">Zo61</name>
    <name evidence="13" type="ORF">GLABRA_R15162</name>
</gene>
<dbReference type="AlphaFoldDB" id="A0A7L0SEE5"/>
<dbReference type="SUPFAM" id="SSF57667">
    <property type="entry name" value="beta-beta-alpha zinc fingers"/>
    <property type="match status" value="1"/>
</dbReference>
<feature type="non-terminal residue" evidence="13">
    <location>
        <position position="1"/>
    </location>
</feature>
<dbReference type="InterPro" id="IPR036236">
    <property type="entry name" value="Znf_C2H2_sf"/>
</dbReference>
<dbReference type="GO" id="GO:0000981">
    <property type="term" value="F:DNA-binding transcription factor activity, RNA polymerase II-specific"/>
    <property type="evidence" value="ECO:0007669"/>
    <property type="project" value="TreeGrafter"/>
</dbReference>
<accession>A0A7L0SEE5</accession>
<keyword evidence="14" id="KW-1185">Reference proteome</keyword>
<evidence type="ECO:0000256" key="4">
    <source>
        <dbReference type="ARBA" id="ARBA00022737"/>
    </source>
</evidence>
<feature type="domain" description="C2H2-type" evidence="12">
    <location>
        <begin position="48"/>
        <end position="66"/>
    </location>
</feature>
<dbReference type="InterPro" id="IPR013087">
    <property type="entry name" value="Znf_C2H2_type"/>
</dbReference>
<evidence type="ECO:0000256" key="9">
    <source>
        <dbReference type="ARBA" id="ARBA00023163"/>
    </source>
</evidence>
<keyword evidence="6" id="KW-0862">Zinc</keyword>
<keyword evidence="7" id="KW-0805">Transcription regulation</keyword>
<keyword evidence="9" id="KW-0804">Transcription</keyword>
<dbReference type="Proteomes" id="UP000591073">
    <property type="component" value="Unassembled WGS sequence"/>
</dbReference>
<reference evidence="13 14" key="1">
    <citation type="submission" date="2019-09" db="EMBL/GenBank/DDBJ databases">
        <title>Bird 10,000 Genomes (B10K) Project - Family phase.</title>
        <authorList>
            <person name="Zhang G."/>
        </authorList>
    </citation>
    <scope>NUCLEOTIDE SEQUENCE [LARGE SCALE GENOMIC DNA]</scope>
    <source>
        <strain evidence="13">B10K-DU-008-63</strain>
    </source>
</reference>
<protein>
    <submittedName>
        <fullName evidence="13">ZO61 protein</fullName>
    </submittedName>
</protein>
<evidence type="ECO:0000256" key="8">
    <source>
        <dbReference type="ARBA" id="ARBA00023125"/>
    </source>
</evidence>
<evidence type="ECO:0000256" key="10">
    <source>
        <dbReference type="ARBA" id="ARBA00023242"/>
    </source>
</evidence>
<dbReference type="Gene3D" id="3.30.160.60">
    <property type="entry name" value="Classic Zinc Finger"/>
    <property type="match status" value="2"/>
</dbReference>
<comment type="subcellular location">
    <subcellularLocation>
        <location evidence="1">Nucleus</location>
    </subcellularLocation>
</comment>
<keyword evidence="4" id="KW-0677">Repeat</keyword>
<dbReference type="Pfam" id="PF00096">
    <property type="entry name" value="zf-C2H2"/>
    <property type="match status" value="1"/>
</dbReference>
<dbReference type="FunFam" id="3.30.160.60:FF:002343">
    <property type="entry name" value="Zinc finger protein 33A"/>
    <property type="match status" value="1"/>
</dbReference>
<evidence type="ECO:0000313" key="13">
    <source>
        <dbReference type="EMBL" id="NXL40760.1"/>
    </source>
</evidence>
<dbReference type="PROSITE" id="PS00028">
    <property type="entry name" value="ZINC_FINGER_C2H2_1"/>
    <property type="match status" value="1"/>
</dbReference>
<dbReference type="PROSITE" id="PS50157">
    <property type="entry name" value="ZINC_FINGER_C2H2_2"/>
    <property type="match status" value="2"/>
</dbReference>
<organism evidence="13 14">
    <name type="scientific">Glaucidium brasilianum</name>
    <name type="common">Ferruginous pygmy-owl</name>
    <dbReference type="NCBI Taxonomy" id="78217"/>
    <lineage>
        <taxon>Eukaryota</taxon>
        <taxon>Metazoa</taxon>
        <taxon>Chordata</taxon>
        <taxon>Craniata</taxon>
        <taxon>Vertebrata</taxon>
        <taxon>Euteleostomi</taxon>
        <taxon>Archelosauria</taxon>
        <taxon>Archosauria</taxon>
        <taxon>Dinosauria</taxon>
        <taxon>Saurischia</taxon>
        <taxon>Theropoda</taxon>
        <taxon>Coelurosauria</taxon>
        <taxon>Aves</taxon>
        <taxon>Neognathae</taxon>
        <taxon>Neoaves</taxon>
        <taxon>Telluraves</taxon>
        <taxon>Strigiformes</taxon>
        <taxon>Strigidae</taxon>
        <taxon>Glaucidium</taxon>
    </lineage>
</organism>
<evidence type="ECO:0000256" key="6">
    <source>
        <dbReference type="ARBA" id="ARBA00022833"/>
    </source>
</evidence>
<comment type="caution">
    <text evidence="13">The sequence shown here is derived from an EMBL/GenBank/DDBJ whole genome shotgun (WGS) entry which is preliminary data.</text>
</comment>
<dbReference type="PANTHER" id="PTHR23235:SF152">
    <property type="entry name" value="SI:DKEY-210J14.3"/>
    <property type="match status" value="1"/>
</dbReference>
<keyword evidence="5 11" id="KW-0863">Zinc-finger</keyword>
<feature type="non-terminal residue" evidence="13">
    <location>
        <position position="66"/>
    </location>
</feature>
<keyword evidence="10" id="KW-0539">Nucleus</keyword>
<keyword evidence="3" id="KW-0479">Metal-binding</keyword>
<evidence type="ECO:0000256" key="11">
    <source>
        <dbReference type="PROSITE-ProRule" id="PRU00042"/>
    </source>
</evidence>
<comment type="similarity">
    <text evidence="2">Belongs to the krueppel C2H2-type zinc-finger protein family.</text>
</comment>
<evidence type="ECO:0000256" key="2">
    <source>
        <dbReference type="ARBA" id="ARBA00006991"/>
    </source>
</evidence>
<dbReference type="PANTHER" id="PTHR23235">
    <property type="entry name" value="KRUEPPEL-LIKE TRANSCRIPTION FACTOR"/>
    <property type="match status" value="1"/>
</dbReference>
<sequence>FARGSMLRCHQWIHTGEKLYKCQDCGKSFTTSCNLRYHHMTHTKEKPFPCTTCGKRFSFSTILIRH</sequence>
<dbReference type="OrthoDB" id="6910977at2759"/>
<evidence type="ECO:0000256" key="7">
    <source>
        <dbReference type="ARBA" id="ARBA00023015"/>
    </source>
</evidence>
<dbReference type="FunFam" id="3.30.160.60:FF:000176">
    <property type="entry name" value="zinc finger protein 70"/>
    <property type="match status" value="1"/>
</dbReference>
<dbReference type="GO" id="GO:0008270">
    <property type="term" value="F:zinc ion binding"/>
    <property type="evidence" value="ECO:0007669"/>
    <property type="project" value="UniProtKB-KW"/>
</dbReference>
<evidence type="ECO:0000256" key="5">
    <source>
        <dbReference type="ARBA" id="ARBA00022771"/>
    </source>
</evidence>
<keyword evidence="8" id="KW-0238">DNA-binding</keyword>